<reference evidence="1 2" key="1">
    <citation type="submission" date="2022-11" db="EMBL/GenBank/DDBJ databases">
        <title>Minimal conservation of predation-associated metabolite biosynthetic gene clusters underscores biosynthetic potential of Myxococcota including descriptions for ten novel species: Archangium lansinium sp. nov., Myxococcus landrumus sp. nov., Nannocystis bai.</title>
        <authorList>
            <person name="Ahearne A."/>
            <person name="Stevens C."/>
            <person name="Dowd S."/>
        </authorList>
    </citation>
    <scope>NUCLEOTIDE SEQUENCE [LARGE SCALE GENOMIC DNA]</scope>
    <source>
        <strain evidence="1 2">RJM3</strain>
    </source>
</reference>
<name>A0ABT5F4B4_9BACT</name>
<dbReference type="RefSeq" id="WP_271928244.1">
    <property type="nucleotide sequence ID" value="NZ_JAQNDO010000001.1"/>
</dbReference>
<organism evidence="1 2">
    <name type="scientific">Polyangium mundeleinium</name>
    <dbReference type="NCBI Taxonomy" id="2995306"/>
    <lineage>
        <taxon>Bacteria</taxon>
        <taxon>Pseudomonadati</taxon>
        <taxon>Myxococcota</taxon>
        <taxon>Polyangia</taxon>
        <taxon>Polyangiales</taxon>
        <taxon>Polyangiaceae</taxon>
        <taxon>Polyangium</taxon>
    </lineage>
</organism>
<evidence type="ECO:0000313" key="1">
    <source>
        <dbReference type="EMBL" id="MDC0748937.1"/>
    </source>
</evidence>
<dbReference type="Proteomes" id="UP001221411">
    <property type="component" value="Unassembled WGS sequence"/>
</dbReference>
<protein>
    <recommendedName>
        <fullName evidence="3">HEAT repeat domain-containing protein</fullName>
    </recommendedName>
</protein>
<dbReference type="SUPFAM" id="SSF48371">
    <property type="entry name" value="ARM repeat"/>
    <property type="match status" value="1"/>
</dbReference>
<dbReference type="EMBL" id="JAQNDO010000001">
    <property type="protein sequence ID" value="MDC0748937.1"/>
    <property type="molecule type" value="Genomic_DNA"/>
</dbReference>
<keyword evidence="2" id="KW-1185">Reference proteome</keyword>
<sequence length="208" mass="22791">MSTEQRSQAFKRFVDSVEKPGEDFRESVDVETLLSLEKEERRPAEELLMERLLVDDWRAPAALAAAKTRGAVMPMQRALPDASGRMKVAIARALEDLDAIPKADPIVAEVIREGDEDSGPPAVVAAGQMKSPEIRDALAWACIHHPSRVVRVSAGATLLYMAGLAKSPLALEFRPLIRGLREDDEATRRATFAQICHLVGMPPELADT</sequence>
<evidence type="ECO:0000313" key="2">
    <source>
        <dbReference type="Proteomes" id="UP001221411"/>
    </source>
</evidence>
<gene>
    <name evidence="1" type="ORF">POL67_46850</name>
</gene>
<accession>A0ABT5F4B4</accession>
<dbReference type="Gene3D" id="1.25.10.10">
    <property type="entry name" value="Leucine-rich Repeat Variant"/>
    <property type="match status" value="1"/>
</dbReference>
<proteinExistence type="predicted"/>
<dbReference type="InterPro" id="IPR016024">
    <property type="entry name" value="ARM-type_fold"/>
</dbReference>
<dbReference type="InterPro" id="IPR011989">
    <property type="entry name" value="ARM-like"/>
</dbReference>
<evidence type="ECO:0008006" key="3">
    <source>
        <dbReference type="Google" id="ProtNLM"/>
    </source>
</evidence>
<comment type="caution">
    <text evidence="1">The sequence shown here is derived from an EMBL/GenBank/DDBJ whole genome shotgun (WGS) entry which is preliminary data.</text>
</comment>